<dbReference type="GO" id="GO:0005765">
    <property type="term" value="C:lysosomal membrane"/>
    <property type="evidence" value="ECO:0007669"/>
    <property type="project" value="UniProtKB-SubCell"/>
</dbReference>
<evidence type="ECO:0000256" key="5">
    <source>
        <dbReference type="ARBA" id="ARBA00012483"/>
    </source>
</evidence>
<dbReference type="CDD" id="cd16548">
    <property type="entry name" value="RING-HC_RNF152"/>
    <property type="match status" value="1"/>
</dbReference>
<protein>
    <recommendedName>
        <fullName evidence="5">RING-type E3 ubiquitin transferase</fullName>
        <ecNumber evidence="5">2.3.2.27</ecNumber>
    </recommendedName>
</protein>
<dbReference type="UniPathway" id="UPA00143"/>
<comment type="similarity">
    <text evidence="4">Belongs to the RNF152 family.</text>
</comment>
<feature type="non-terminal residue" evidence="18">
    <location>
        <position position="263"/>
    </location>
</feature>
<dbReference type="PANTHER" id="PTHR25464">
    <property type="entry name" value="TRIPARTITE MOTIF-CONTAINING PROTEIN 2-LIKE PROTEIN"/>
    <property type="match status" value="1"/>
</dbReference>
<proteinExistence type="inferred from homology"/>
<evidence type="ECO:0000256" key="10">
    <source>
        <dbReference type="ARBA" id="ARBA00022786"/>
    </source>
</evidence>
<evidence type="ECO:0000313" key="18">
    <source>
        <dbReference type="EMBL" id="TRY84137.1"/>
    </source>
</evidence>
<evidence type="ECO:0000256" key="15">
    <source>
        <dbReference type="PROSITE-ProRule" id="PRU00175"/>
    </source>
</evidence>
<dbReference type="SUPFAM" id="SSF57850">
    <property type="entry name" value="RING/U-box"/>
    <property type="match status" value="1"/>
</dbReference>
<keyword evidence="13 16" id="KW-0472">Membrane</keyword>
<dbReference type="InterPro" id="IPR033609">
    <property type="entry name" value="RING_RNF152"/>
</dbReference>
<evidence type="ECO:0000256" key="13">
    <source>
        <dbReference type="ARBA" id="ARBA00023136"/>
    </source>
</evidence>
<dbReference type="PROSITE" id="PS50089">
    <property type="entry name" value="ZF_RING_2"/>
    <property type="match status" value="1"/>
</dbReference>
<keyword evidence="9 15" id="KW-0863">Zinc-finger</keyword>
<sequence>MWLAIGFFVGVKGSITVKSLKKTEGSVTDDDDDDAAAPLVMVATETDDARGIDKDGRAGRGLNHWSHVLKMSDNVSQSSRLECQICFNEFSQRRRPKLLHCQHTCCSVCLSQMRLSQRVIRCPWCRCPTQIPSGLSISHLPDDPEVLSVISVSHSSEHTPIFVHLPNNGFLLPMDIDGALLHGQSTCRFVPKGTGMLDISDGRNHVLVDDTIEDGMGEEVSVKSTAWTGVCTVLLVAFILIFLLGIVLHNMSCVSKRFTIISC</sequence>
<evidence type="ECO:0000256" key="11">
    <source>
        <dbReference type="ARBA" id="ARBA00022833"/>
    </source>
</evidence>
<dbReference type="GO" id="GO:0010508">
    <property type="term" value="P:positive regulation of autophagy"/>
    <property type="evidence" value="ECO:0007669"/>
    <property type="project" value="InterPro"/>
</dbReference>
<evidence type="ECO:0000256" key="6">
    <source>
        <dbReference type="ARBA" id="ARBA00022679"/>
    </source>
</evidence>
<feature type="domain" description="RING-type" evidence="17">
    <location>
        <begin position="83"/>
        <end position="126"/>
    </location>
</feature>
<keyword evidence="19" id="KW-1185">Reference proteome</keyword>
<dbReference type="InterPro" id="IPR027370">
    <property type="entry name" value="Znf-RING_euk"/>
</dbReference>
<dbReference type="GO" id="GO:0006915">
    <property type="term" value="P:apoptotic process"/>
    <property type="evidence" value="ECO:0007669"/>
    <property type="project" value="InterPro"/>
</dbReference>
<evidence type="ECO:0000256" key="1">
    <source>
        <dbReference type="ARBA" id="ARBA00000900"/>
    </source>
</evidence>
<keyword evidence="7 16" id="KW-0812">Transmembrane</keyword>
<accession>A0A553Q2L0</accession>
<keyword evidence="12 16" id="KW-1133">Transmembrane helix</keyword>
<keyword evidence="8" id="KW-0479">Metal-binding</keyword>
<evidence type="ECO:0000256" key="8">
    <source>
        <dbReference type="ARBA" id="ARBA00022723"/>
    </source>
</evidence>
<evidence type="ECO:0000256" key="16">
    <source>
        <dbReference type="SAM" id="Phobius"/>
    </source>
</evidence>
<dbReference type="PANTHER" id="PTHR25464:SF1">
    <property type="entry name" value="E3 UBIQUITIN-PROTEIN LIGASE RNF152"/>
    <property type="match status" value="1"/>
</dbReference>
<keyword evidence="10" id="KW-0833">Ubl conjugation pathway</keyword>
<dbReference type="InterPro" id="IPR045744">
    <property type="entry name" value="RNF152_C"/>
</dbReference>
<evidence type="ECO:0000256" key="7">
    <source>
        <dbReference type="ARBA" id="ARBA00022692"/>
    </source>
</evidence>
<keyword evidence="6" id="KW-0808">Transferase</keyword>
<evidence type="ECO:0000256" key="14">
    <source>
        <dbReference type="ARBA" id="ARBA00023228"/>
    </source>
</evidence>
<dbReference type="SMART" id="SM00184">
    <property type="entry name" value="RING"/>
    <property type="match status" value="1"/>
</dbReference>
<evidence type="ECO:0000313" key="19">
    <source>
        <dbReference type="Proteomes" id="UP000316079"/>
    </source>
</evidence>
<reference evidence="18 19" key="1">
    <citation type="journal article" date="2019" name="Sci. Data">
        <title>Hybrid genome assembly and annotation of Danionella translucida.</title>
        <authorList>
            <person name="Kadobianskyi M."/>
            <person name="Schulze L."/>
            <person name="Schuelke M."/>
            <person name="Judkewitz B."/>
        </authorList>
    </citation>
    <scope>NUCLEOTIDE SEQUENCE [LARGE SCALE GENOMIC DNA]</scope>
    <source>
        <strain evidence="18 19">Bolton</strain>
    </source>
</reference>
<comment type="catalytic activity">
    <reaction evidence="1">
        <text>S-ubiquitinyl-[E2 ubiquitin-conjugating enzyme]-L-cysteine + [acceptor protein]-L-lysine = [E2 ubiquitin-conjugating enzyme]-L-cysteine + N(6)-ubiquitinyl-[acceptor protein]-L-lysine.</text>
        <dbReference type="EC" id="2.3.2.27"/>
    </reaction>
</comment>
<evidence type="ECO:0000256" key="12">
    <source>
        <dbReference type="ARBA" id="ARBA00022989"/>
    </source>
</evidence>
<dbReference type="InterPro" id="IPR001841">
    <property type="entry name" value="Znf_RING"/>
</dbReference>
<dbReference type="GO" id="GO:0008270">
    <property type="term" value="F:zinc ion binding"/>
    <property type="evidence" value="ECO:0007669"/>
    <property type="project" value="UniProtKB-KW"/>
</dbReference>
<dbReference type="STRING" id="623744.A0A553Q2L0"/>
<dbReference type="Pfam" id="PF13445">
    <property type="entry name" value="zf-RING_UBOX"/>
    <property type="match status" value="1"/>
</dbReference>
<dbReference type="Gene3D" id="3.30.40.10">
    <property type="entry name" value="Zinc/RING finger domain, C3HC4 (zinc finger)"/>
    <property type="match status" value="1"/>
</dbReference>
<organism evidence="18 19">
    <name type="scientific">Danionella cerebrum</name>
    <dbReference type="NCBI Taxonomy" id="2873325"/>
    <lineage>
        <taxon>Eukaryota</taxon>
        <taxon>Metazoa</taxon>
        <taxon>Chordata</taxon>
        <taxon>Craniata</taxon>
        <taxon>Vertebrata</taxon>
        <taxon>Euteleostomi</taxon>
        <taxon>Actinopterygii</taxon>
        <taxon>Neopterygii</taxon>
        <taxon>Teleostei</taxon>
        <taxon>Ostariophysi</taxon>
        <taxon>Cypriniformes</taxon>
        <taxon>Danionidae</taxon>
        <taxon>Danioninae</taxon>
        <taxon>Danionella</taxon>
    </lineage>
</organism>
<dbReference type="Proteomes" id="UP000316079">
    <property type="component" value="Unassembled WGS sequence"/>
</dbReference>
<dbReference type="GO" id="GO:1904262">
    <property type="term" value="P:negative regulation of TORC1 signaling"/>
    <property type="evidence" value="ECO:0007669"/>
    <property type="project" value="InterPro"/>
</dbReference>
<dbReference type="AlphaFoldDB" id="A0A553Q2L0"/>
<dbReference type="GO" id="GO:0000209">
    <property type="term" value="P:protein polyubiquitination"/>
    <property type="evidence" value="ECO:0007669"/>
    <property type="project" value="InterPro"/>
</dbReference>
<evidence type="ECO:0000256" key="3">
    <source>
        <dbReference type="ARBA" id="ARBA00004906"/>
    </source>
</evidence>
<comment type="pathway">
    <text evidence="3">Protein modification; protein ubiquitination.</text>
</comment>
<dbReference type="InterPro" id="IPR013083">
    <property type="entry name" value="Znf_RING/FYVE/PHD"/>
</dbReference>
<dbReference type="FunFam" id="3.30.40.10:FF:000197">
    <property type="entry name" value="E3 ubiquitin-protein ligase RNF152"/>
    <property type="match status" value="1"/>
</dbReference>
<keyword evidence="14" id="KW-0458">Lysosome</keyword>
<evidence type="ECO:0000256" key="4">
    <source>
        <dbReference type="ARBA" id="ARBA00007082"/>
    </source>
</evidence>
<name>A0A553Q2L0_9TELE</name>
<comment type="caution">
    <text evidence="18">The sequence shown here is derived from an EMBL/GenBank/DDBJ whole genome shotgun (WGS) entry which is preliminary data.</text>
</comment>
<evidence type="ECO:0000259" key="17">
    <source>
        <dbReference type="PROSITE" id="PS50089"/>
    </source>
</evidence>
<dbReference type="OrthoDB" id="6106880at2759"/>
<dbReference type="EMBL" id="SRMA01026433">
    <property type="protein sequence ID" value="TRY84137.1"/>
    <property type="molecule type" value="Genomic_DNA"/>
</dbReference>
<evidence type="ECO:0000256" key="2">
    <source>
        <dbReference type="ARBA" id="ARBA00004363"/>
    </source>
</evidence>
<dbReference type="GO" id="GO:0061630">
    <property type="term" value="F:ubiquitin protein ligase activity"/>
    <property type="evidence" value="ECO:0007669"/>
    <property type="project" value="UniProtKB-EC"/>
</dbReference>
<gene>
    <name evidence="18" type="ORF">DNTS_026036</name>
</gene>
<comment type="subcellular location">
    <subcellularLocation>
        <location evidence="2">Lysosome membrane</location>
        <topology evidence="2">Single-pass membrane protein</topology>
    </subcellularLocation>
</comment>
<feature type="transmembrane region" description="Helical" evidence="16">
    <location>
        <begin position="226"/>
        <end position="248"/>
    </location>
</feature>
<dbReference type="Pfam" id="PF19325">
    <property type="entry name" value="RNF152_C"/>
    <property type="match status" value="1"/>
</dbReference>
<evidence type="ECO:0000256" key="9">
    <source>
        <dbReference type="ARBA" id="ARBA00022771"/>
    </source>
</evidence>
<keyword evidence="11" id="KW-0862">Zinc</keyword>
<dbReference type="EC" id="2.3.2.27" evidence="5"/>